<comment type="caution">
    <text evidence="1">The sequence shown here is derived from an EMBL/GenBank/DDBJ whole genome shotgun (WGS) entry which is preliminary data.</text>
</comment>
<organism evidence="1 2">
    <name type="scientific">Prorocentrum cordatum</name>
    <dbReference type="NCBI Taxonomy" id="2364126"/>
    <lineage>
        <taxon>Eukaryota</taxon>
        <taxon>Sar</taxon>
        <taxon>Alveolata</taxon>
        <taxon>Dinophyceae</taxon>
        <taxon>Prorocentrales</taxon>
        <taxon>Prorocentraceae</taxon>
        <taxon>Prorocentrum</taxon>
    </lineage>
</organism>
<keyword evidence="2" id="KW-1185">Reference proteome</keyword>
<evidence type="ECO:0000313" key="1">
    <source>
        <dbReference type="EMBL" id="CAK0910968.1"/>
    </source>
</evidence>
<dbReference type="EMBL" id="CAUYUJ010022500">
    <property type="protein sequence ID" value="CAK0910968.1"/>
    <property type="molecule type" value="Genomic_DNA"/>
</dbReference>
<protein>
    <submittedName>
        <fullName evidence="1">Uncharacterized protein</fullName>
    </submittedName>
</protein>
<reference evidence="1" key="1">
    <citation type="submission" date="2023-10" db="EMBL/GenBank/DDBJ databases">
        <authorList>
            <person name="Chen Y."/>
            <person name="Shah S."/>
            <person name="Dougan E. K."/>
            <person name="Thang M."/>
            <person name="Chan C."/>
        </authorList>
    </citation>
    <scope>NUCLEOTIDE SEQUENCE [LARGE SCALE GENOMIC DNA]</scope>
</reference>
<gene>
    <name evidence="1" type="ORF">PCOR1329_LOCUS84985</name>
</gene>
<evidence type="ECO:0000313" key="2">
    <source>
        <dbReference type="Proteomes" id="UP001189429"/>
    </source>
</evidence>
<dbReference type="Proteomes" id="UP001189429">
    <property type="component" value="Unassembled WGS sequence"/>
</dbReference>
<accession>A0ABN9YDT1</accession>
<feature type="non-terminal residue" evidence="1">
    <location>
        <position position="141"/>
    </location>
</feature>
<name>A0ABN9YDT1_9DINO</name>
<sequence length="141" mass="14476">MTTCASDLPAIAGSLNGGSRSQAPMRFKGVPERALMAHSDSAGAIELVREHGFSPACDAEKRRLATALLGSLAVGVAPEAAELLSKEQAEACGGAAADPMYAAKLQMSPLESMPIVAGQKTMTTIAVFSHILRGRGGGRKP</sequence>
<proteinExistence type="predicted"/>